<protein>
    <submittedName>
        <fullName evidence="3">Putative Tetratricopeptide repeat (TPR)-like superfamily protein</fullName>
    </submittedName>
</protein>
<keyword evidence="4" id="KW-1185">Reference proteome</keyword>
<feature type="repeat" description="PPR" evidence="2">
    <location>
        <begin position="69"/>
        <end position="103"/>
    </location>
</feature>
<reference evidence="3 4" key="1">
    <citation type="journal article" date="2020" name="Nat. Commun.">
        <title>Genome of Tripterygium wilfordii and identification of cytochrome P450 involved in triptolide biosynthesis.</title>
        <authorList>
            <person name="Tu L."/>
            <person name="Su P."/>
            <person name="Zhang Z."/>
            <person name="Gao L."/>
            <person name="Wang J."/>
            <person name="Hu T."/>
            <person name="Zhou J."/>
            <person name="Zhang Y."/>
            <person name="Zhao Y."/>
            <person name="Liu Y."/>
            <person name="Song Y."/>
            <person name="Tong Y."/>
            <person name="Lu Y."/>
            <person name="Yang J."/>
            <person name="Xu C."/>
            <person name="Jia M."/>
            <person name="Peters R.J."/>
            <person name="Huang L."/>
            <person name="Gao W."/>
        </authorList>
    </citation>
    <scope>NUCLEOTIDE SEQUENCE [LARGE SCALE GENOMIC DNA]</scope>
    <source>
        <strain evidence="4">cv. XIE 37</strain>
        <tissue evidence="3">Leaf</tissue>
    </source>
</reference>
<dbReference type="FunFam" id="1.25.40.10:FF:000344">
    <property type="entry name" value="Pentatricopeptide repeat-containing protein"/>
    <property type="match status" value="1"/>
</dbReference>
<dbReference type="Gene3D" id="1.25.40.10">
    <property type="entry name" value="Tetratricopeptide repeat domain"/>
    <property type="match status" value="3"/>
</dbReference>
<organism evidence="3 4">
    <name type="scientific">Tripterygium wilfordii</name>
    <name type="common">Thunder God vine</name>
    <dbReference type="NCBI Taxonomy" id="458696"/>
    <lineage>
        <taxon>Eukaryota</taxon>
        <taxon>Viridiplantae</taxon>
        <taxon>Streptophyta</taxon>
        <taxon>Embryophyta</taxon>
        <taxon>Tracheophyta</taxon>
        <taxon>Spermatophyta</taxon>
        <taxon>Magnoliopsida</taxon>
        <taxon>eudicotyledons</taxon>
        <taxon>Gunneridae</taxon>
        <taxon>Pentapetalae</taxon>
        <taxon>rosids</taxon>
        <taxon>fabids</taxon>
        <taxon>Celastrales</taxon>
        <taxon>Celastraceae</taxon>
        <taxon>Tripterygium</taxon>
    </lineage>
</organism>
<evidence type="ECO:0000256" key="2">
    <source>
        <dbReference type="PROSITE-ProRule" id="PRU00708"/>
    </source>
</evidence>
<dbReference type="EMBL" id="JAAARO010000022">
    <property type="protein sequence ID" value="KAF5726582.1"/>
    <property type="molecule type" value="Genomic_DNA"/>
</dbReference>
<dbReference type="InParanoid" id="A0A7J7BXI3"/>
<dbReference type="NCBIfam" id="TIGR00756">
    <property type="entry name" value="PPR"/>
    <property type="match status" value="6"/>
</dbReference>
<proteinExistence type="predicted"/>
<dbReference type="InterPro" id="IPR002885">
    <property type="entry name" value="PPR_rpt"/>
</dbReference>
<dbReference type="PANTHER" id="PTHR47926">
    <property type="entry name" value="PENTATRICOPEPTIDE REPEAT-CONTAINING PROTEIN"/>
    <property type="match status" value="1"/>
</dbReference>
<dbReference type="InterPro" id="IPR011990">
    <property type="entry name" value="TPR-like_helical_dom_sf"/>
</dbReference>
<sequence length="602" mass="67373">MHSLLWPKHFKSILLACKDRRSISRVHALVILTGLTAHKNCLAHLIASYEGIDDITSARYVFDEFPQRGVDAWNAIIIAYSRKGNPYEVLGLYKRMIVEGARPDSSTFTVAIKACANLMDLRMGEEIQRQAADFGYENDDFVGSSVLNLYAKCGKMEKAMMVFDKMPEKNLVGWTTMVTGFLRSGQPCKAIDMYRKMQEERIEGDEVVMLGLIQASAQVGDIKFGLSIHGYMIRRGFHMDVVVQTSLVDMYAKNGKLGLALLVFKKIDNKTVISWSVLMSGFAQNGFAENALELIVEMQCHGFRPDSSSLVSALLACAQVGIMKFGKSIHGYIMRRFDFDQVSGTAVIDMYSKCGSLSSARAVFDRIESKDSISWNAMIESYGVHGLGKEALSLFLQMTQTNIQPDHATFASLLSAFSHSGLAEEGLQWFNLMVSEYKIQPRQKHYACMVDLLARAGRVEEAHQLIQSMNIEPGLAIWVALLSGCLSYGKSLIGNMAAAMVLELNPDDLGIYALVSNYYSMTKKWDKVAVVRKIMKEKQMKKVPGYSAVEVNGKHHAFLMEDKTHHQHEDIMQILDSMDNDMRSIKNLSTTVFILQDLPEES</sequence>
<feature type="repeat" description="PPR" evidence="2">
    <location>
        <begin position="371"/>
        <end position="405"/>
    </location>
</feature>
<comment type="caution">
    <text evidence="3">The sequence shown here is derived from an EMBL/GenBank/DDBJ whole genome shotgun (WGS) entry which is preliminary data.</text>
</comment>
<name>A0A7J7BXI3_TRIWF</name>
<evidence type="ECO:0000256" key="1">
    <source>
        <dbReference type="ARBA" id="ARBA00022737"/>
    </source>
</evidence>
<dbReference type="FunFam" id="1.25.40.10:FF:000090">
    <property type="entry name" value="Pentatricopeptide repeat-containing protein, chloroplastic"/>
    <property type="match status" value="1"/>
</dbReference>
<feature type="repeat" description="PPR" evidence="2">
    <location>
        <begin position="139"/>
        <end position="169"/>
    </location>
</feature>
<dbReference type="PANTHER" id="PTHR47926:SF405">
    <property type="entry name" value="DYW DOMAIN-CONTAINING PROTEIN"/>
    <property type="match status" value="1"/>
</dbReference>
<dbReference type="Pfam" id="PF01535">
    <property type="entry name" value="PPR"/>
    <property type="match status" value="6"/>
</dbReference>
<dbReference type="GO" id="GO:0009451">
    <property type="term" value="P:RNA modification"/>
    <property type="evidence" value="ECO:0007669"/>
    <property type="project" value="InterPro"/>
</dbReference>
<dbReference type="AlphaFoldDB" id="A0A7J7BXI3"/>
<gene>
    <name evidence="3" type="ORF">HS088_TW22G00261</name>
</gene>
<dbReference type="FunFam" id="1.25.40.10:FF:000073">
    <property type="entry name" value="Pentatricopeptide repeat-containing protein chloroplastic"/>
    <property type="match status" value="1"/>
</dbReference>
<feature type="repeat" description="PPR" evidence="2">
    <location>
        <begin position="271"/>
        <end position="305"/>
    </location>
</feature>
<evidence type="ECO:0000313" key="3">
    <source>
        <dbReference type="EMBL" id="KAF5726582.1"/>
    </source>
</evidence>
<dbReference type="GO" id="GO:0003729">
    <property type="term" value="F:mRNA binding"/>
    <property type="evidence" value="ECO:0007669"/>
    <property type="project" value="UniProtKB-ARBA"/>
</dbReference>
<evidence type="ECO:0000313" key="4">
    <source>
        <dbReference type="Proteomes" id="UP000593562"/>
    </source>
</evidence>
<dbReference type="Proteomes" id="UP000593562">
    <property type="component" value="Unassembled WGS sequence"/>
</dbReference>
<accession>A0A7J7BXI3</accession>
<keyword evidence="1" id="KW-0677">Repeat</keyword>
<dbReference type="Pfam" id="PF13041">
    <property type="entry name" value="PPR_2"/>
    <property type="match status" value="2"/>
</dbReference>
<dbReference type="PROSITE" id="PS51375">
    <property type="entry name" value="PPR"/>
    <property type="match status" value="5"/>
</dbReference>
<feature type="repeat" description="PPR" evidence="2">
    <location>
        <begin position="170"/>
        <end position="204"/>
    </location>
</feature>
<dbReference type="OrthoDB" id="185373at2759"/>
<dbReference type="InterPro" id="IPR046848">
    <property type="entry name" value="E_motif"/>
</dbReference>
<dbReference type="FunCoup" id="A0A7J7BXI3">
    <property type="interactions" value="28"/>
</dbReference>
<dbReference type="Pfam" id="PF20431">
    <property type="entry name" value="E_motif"/>
    <property type="match status" value="1"/>
</dbReference>
<dbReference type="InterPro" id="IPR046960">
    <property type="entry name" value="PPR_At4g14850-like_plant"/>
</dbReference>